<dbReference type="AlphaFoldDB" id="A0A371EN94"/>
<gene>
    <name evidence="1" type="ORF">CR513_53752</name>
</gene>
<accession>A0A371EN94</accession>
<reference evidence="1" key="1">
    <citation type="submission" date="2018-05" db="EMBL/GenBank/DDBJ databases">
        <title>Draft genome of Mucuna pruriens seed.</title>
        <authorList>
            <person name="Nnadi N.E."/>
            <person name="Vos R."/>
            <person name="Hasami M.H."/>
            <person name="Devisetty U.K."/>
            <person name="Aguiy J.C."/>
        </authorList>
    </citation>
    <scope>NUCLEOTIDE SEQUENCE [LARGE SCALE GENOMIC DNA]</scope>
    <source>
        <strain evidence="1">JCA_2017</strain>
    </source>
</reference>
<dbReference type="PANTHER" id="PTHR24559">
    <property type="entry name" value="TRANSPOSON TY3-I GAG-POL POLYPROTEIN"/>
    <property type="match status" value="1"/>
</dbReference>
<evidence type="ECO:0000313" key="1">
    <source>
        <dbReference type="EMBL" id="RDX67379.1"/>
    </source>
</evidence>
<dbReference type="SUPFAM" id="SSF56672">
    <property type="entry name" value="DNA/RNA polymerases"/>
    <property type="match status" value="1"/>
</dbReference>
<dbReference type="InterPro" id="IPR043128">
    <property type="entry name" value="Rev_trsase/Diguanyl_cyclase"/>
</dbReference>
<dbReference type="OrthoDB" id="6623611at2759"/>
<organism evidence="1 2">
    <name type="scientific">Mucuna pruriens</name>
    <name type="common">Velvet bean</name>
    <name type="synonym">Dolichos pruriens</name>
    <dbReference type="NCBI Taxonomy" id="157652"/>
    <lineage>
        <taxon>Eukaryota</taxon>
        <taxon>Viridiplantae</taxon>
        <taxon>Streptophyta</taxon>
        <taxon>Embryophyta</taxon>
        <taxon>Tracheophyta</taxon>
        <taxon>Spermatophyta</taxon>
        <taxon>Magnoliopsida</taxon>
        <taxon>eudicotyledons</taxon>
        <taxon>Gunneridae</taxon>
        <taxon>Pentapetalae</taxon>
        <taxon>rosids</taxon>
        <taxon>fabids</taxon>
        <taxon>Fabales</taxon>
        <taxon>Fabaceae</taxon>
        <taxon>Papilionoideae</taxon>
        <taxon>50 kb inversion clade</taxon>
        <taxon>NPAAA clade</taxon>
        <taxon>indigoferoid/millettioid clade</taxon>
        <taxon>Phaseoleae</taxon>
        <taxon>Mucuna</taxon>
    </lineage>
</organism>
<protein>
    <submittedName>
        <fullName evidence="1">Uncharacterized protein</fullName>
    </submittedName>
</protein>
<comment type="caution">
    <text evidence="1">The sequence shown here is derived from an EMBL/GenBank/DDBJ whole genome shotgun (WGS) entry which is preliminary data.</text>
</comment>
<dbReference type="EMBL" id="QJKJ01013021">
    <property type="protein sequence ID" value="RDX67379.1"/>
    <property type="molecule type" value="Genomic_DNA"/>
</dbReference>
<keyword evidence="2" id="KW-1185">Reference proteome</keyword>
<feature type="non-terminal residue" evidence="1">
    <location>
        <position position="1"/>
    </location>
</feature>
<dbReference type="PANTHER" id="PTHR24559:SF444">
    <property type="entry name" value="REVERSE TRANSCRIPTASE DOMAIN-CONTAINING PROTEIN"/>
    <property type="match status" value="1"/>
</dbReference>
<dbReference type="Proteomes" id="UP000257109">
    <property type="component" value="Unassembled WGS sequence"/>
</dbReference>
<dbReference type="Gene3D" id="3.30.70.270">
    <property type="match status" value="1"/>
</dbReference>
<name>A0A371EN94_MUCPR</name>
<dbReference type="InterPro" id="IPR053134">
    <property type="entry name" value="RNA-dir_DNA_polymerase"/>
</dbReference>
<evidence type="ECO:0000313" key="2">
    <source>
        <dbReference type="Proteomes" id="UP000257109"/>
    </source>
</evidence>
<sequence length="66" mass="7210">MDGHRGACTKPEEARLSGKWRMCTNYTDLNKTCPKDSYPLPSIDALVDGASGCGLLSFMNAYSSYN</sequence>
<dbReference type="InterPro" id="IPR043502">
    <property type="entry name" value="DNA/RNA_pol_sf"/>
</dbReference>
<proteinExistence type="predicted"/>